<dbReference type="InterPro" id="IPR036390">
    <property type="entry name" value="WH_DNA-bd_sf"/>
</dbReference>
<dbReference type="GO" id="GO:0016779">
    <property type="term" value="F:nucleotidyltransferase activity"/>
    <property type="evidence" value="ECO:0007669"/>
    <property type="project" value="UniProtKB-ARBA"/>
</dbReference>
<sequence>MDKIDEILLELNNNKQVTQRQIANKIGLSVGTTNALLRHLETKNLIIISKRGRSFTYQLTQLGRQRLNVTLMAYRKIRLKTEQQANHRLNTAIILAAGKAKDFELPACLLPIDNTTPIDRTLTLLNSFKIENVYVIVGYGANQVKAHLANRNVIFLENMAYATTGTMRSLALVRGQINGDCLIIEGDLLYESMLLDQIMDNKAANSIITASISGSGDEAFVDFDQQNNLVRISKDIRQMNRLSAEMVGISRVSHTLLNEMFYLYQDNQNEWLNYEYLLLEASQSYEVKCLLSSNTAWANLDNEKQYRRAQDYIYPLIRRNENDNQIDYAKQQIQTILNVQASAISDIHFAGGMTNTNYEAIVDGQDYFIRIPGKWTEVMIDRQSEALNAQLGSILGLNVETKYINPQTGIKIAKSVPGAVTLSPRTVRFSDNLRQIAQMLHKLHFSELEFPNQFDFISEWHKYEQIVNKEGADYYPDYENVRQQVFQLYHLLEHKYGLTSQPCHNDLVAENFVKSDQGRLFLIDWEYSGMNDPFWDLAALCNESQLTTNETQQFLSDYFTHRPSTAELTKLNIFKVFQDMLWSTWTIAKEASGENFGRYGRDRYDRGVKLMQEVLLNEAK</sequence>
<dbReference type="EMBL" id="CP014873">
    <property type="protein sequence ID" value="ANK62537.1"/>
    <property type="molecule type" value="Genomic_DNA"/>
</dbReference>
<dbReference type="SUPFAM" id="SSF53448">
    <property type="entry name" value="Nucleotide-diphospho-sugar transferases"/>
    <property type="match status" value="1"/>
</dbReference>
<feature type="domain" description="MobA-like NTP transferase" evidence="1">
    <location>
        <begin position="92"/>
        <end position="213"/>
    </location>
</feature>
<dbReference type="SUPFAM" id="SSF56112">
    <property type="entry name" value="Protein kinase-like (PK-like)"/>
    <property type="match status" value="1"/>
</dbReference>
<dbReference type="Pfam" id="PF01633">
    <property type="entry name" value="Choline_kinase"/>
    <property type="match status" value="1"/>
</dbReference>
<keyword evidence="3" id="KW-1185">Reference proteome</keyword>
<dbReference type="RefSeq" id="WP_068281020.1">
    <property type="nucleotide sequence ID" value="NZ_CP014873.1"/>
</dbReference>
<dbReference type="Gene3D" id="3.90.550.10">
    <property type="entry name" value="Spore Coat Polysaccharide Biosynthesis Protein SpsA, Chain A"/>
    <property type="match status" value="1"/>
</dbReference>
<accession>A0A192H2T1</accession>
<dbReference type="InterPro" id="IPR052077">
    <property type="entry name" value="CcrZ_PhaseVar_Mediator"/>
</dbReference>
<evidence type="ECO:0000259" key="1">
    <source>
        <dbReference type="Pfam" id="PF12804"/>
    </source>
</evidence>
<dbReference type="SUPFAM" id="SSF46785">
    <property type="entry name" value="Winged helix' DNA-binding domain"/>
    <property type="match status" value="1"/>
</dbReference>
<dbReference type="Gene3D" id="1.10.10.10">
    <property type="entry name" value="Winged helix-like DNA-binding domain superfamily/Winged helix DNA-binding domain"/>
    <property type="match status" value="1"/>
</dbReference>
<reference evidence="2 3" key="1">
    <citation type="submission" date="2016-03" db="EMBL/GenBank/DDBJ databases">
        <title>Pediococcus and Lactobacillus from brewery environment - whole genome sequencing and assembly.</title>
        <authorList>
            <person name="Behr J."/>
            <person name="Geissler A.J."/>
            <person name="Vogel R.F."/>
        </authorList>
    </citation>
    <scope>NUCLEOTIDE SEQUENCE [LARGE SCALE GENOMIC DNA]</scope>
    <source>
        <strain evidence="2 3">TMW 1.1989</strain>
    </source>
</reference>
<evidence type="ECO:0000313" key="3">
    <source>
        <dbReference type="Proteomes" id="UP000078582"/>
    </source>
</evidence>
<dbReference type="OrthoDB" id="9803871at2"/>
<dbReference type="InterPro" id="IPR029044">
    <property type="entry name" value="Nucleotide-diphossugar_trans"/>
</dbReference>
<evidence type="ECO:0000313" key="2">
    <source>
        <dbReference type="EMBL" id="ANK62537.1"/>
    </source>
</evidence>
<dbReference type="AlphaFoldDB" id="A0A192H2T1"/>
<dbReference type="InterPro" id="IPR036388">
    <property type="entry name" value="WH-like_DNA-bd_sf"/>
</dbReference>
<dbReference type="PANTHER" id="PTHR40086:SF1">
    <property type="entry name" value="CELL CYCLE REGULATOR CCRZ"/>
    <property type="match status" value="1"/>
</dbReference>
<dbReference type="PANTHER" id="PTHR40086">
    <property type="entry name" value="PHOSPHOTRANSFERASE YTMP-RELATED"/>
    <property type="match status" value="1"/>
</dbReference>
<dbReference type="InterPro" id="IPR025877">
    <property type="entry name" value="MobA-like_NTP_Trfase"/>
</dbReference>
<protein>
    <recommendedName>
        <fullName evidence="1">MobA-like NTP transferase domain-containing protein</fullName>
    </recommendedName>
</protein>
<name>A0A192H2T1_9LACO</name>
<dbReference type="Gene3D" id="3.90.1200.10">
    <property type="match status" value="1"/>
</dbReference>
<proteinExistence type="predicted"/>
<dbReference type="Pfam" id="PF12804">
    <property type="entry name" value="NTP_transf_3"/>
    <property type="match status" value="1"/>
</dbReference>
<dbReference type="GeneID" id="42982000"/>
<gene>
    <name evidence="2" type="ORF">AYR53_07010</name>
</gene>
<dbReference type="CDD" id="cd05151">
    <property type="entry name" value="ChoK-like"/>
    <property type="match status" value="1"/>
</dbReference>
<dbReference type="InterPro" id="IPR011009">
    <property type="entry name" value="Kinase-like_dom_sf"/>
</dbReference>
<dbReference type="STRING" id="375175.AYR53_07010"/>
<dbReference type="Proteomes" id="UP000078582">
    <property type="component" value="Chromosome"/>
</dbReference>
<dbReference type="Pfam" id="PF13412">
    <property type="entry name" value="HTH_24"/>
    <property type="match status" value="1"/>
</dbReference>
<organism evidence="2 3">
    <name type="scientific">Loigolactobacillus backii</name>
    <dbReference type="NCBI Taxonomy" id="375175"/>
    <lineage>
        <taxon>Bacteria</taxon>
        <taxon>Bacillati</taxon>
        <taxon>Bacillota</taxon>
        <taxon>Bacilli</taxon>
        <taxon>Lactobacillales</taxon>
        <taxon>Lactobacillaceae</taxon>
        <taxon>Loigolactobacillus</taxon>
    </lineage>
</organism>
<dbReference type="Gene3D" id="3.30.200.20">
    <property type="entry name" value="Phosphorylase Kinase, domain 1"/>
    <property type="match status" value="1"/>
</dbReference>